<sequence>MPSFVAGPALPLPLAGAAAAAAAPLHGGAGAGAAGGDGDRLRAQQLRFRLAPRRRRPFAPLASLTSSAAAAAQNGLQLLPVTTNRGGKRQQFAWDGSRIKPVSTELLGDGYTPAARLLEHLSELQRGVAASFLPRPEDVTEDYWPWFKWRLGQRFCSAVVMNFATQSLLTAVGVGAQKALAASAAINWMLKDGISRLVRMSVATQWGDVFDSDLKRFRFGSSLVFSALLSCEFVAPFFPGSFLLLASISNVGRAVGLTTFVSTQPAFQQALCASGKMADLASKTQAQHMVMDTLALAVCSGANYLLRHQEARRRLLPLLAFPIFTLGDLVCIYYELKAVQLRTLNRERTDTLAQAWVESGQIPSFKSVAEEERLLLPARVAGNLLPMRLLPLEAVARRPAELEALLARHKRDRYLLAMQAPERLGPGAALFDRLWARYETVPHVAISLAEGATPQDVATAALHAAYLRRCVVERLEELRGQSGQSGSGDGRSGGSNGQSGGGGGGGGGGDPARQRELERQRRAAAEVGSLAPQELERCVEEAGRRARRHAKRFFGDVVSAGWQTQRLLLSPTERAGYALQ</sequence>
<evidence type="ECO:0000313" key="5">
    <source>
        <dbReference type="Proteomes" id="UP000247498"/>
    </source>
</evidence>
<feature type="compositionally biased region" description="Gly residues" evidence="2">
    <location>
        <begin position="483"/>
        <end position="510"/>
    </location>
</feature>
<dbReference type="InterPro" id="IPR054549">
    <property type="entry name" value="UVB_sens_RUS_dom"/>
</dbReference>
<dbReference type="InterPro" id="IPR006968">
    <property type="entry name" value="RUS_fam"/>
</dbReference>
<evidence type="ECO:0000256" key="2">
    <source>
        <dbReference type="SAM" id="MobiDB-lite"/>
    </source>
</evidence>
<reference evidence="4 5" key="1">
    <citation type="journal article" date="2018" name="Sci. Rep.">
        <title>Raphidocelis subcapitata (=Pseudokirchneriella subcapitata) provides an insight into genome evolution and environmental adaptations in the Sphaeropleales.</title>
        <authorList>
            <person name="Suzuki S."/>
            <person name="Yamaguchi H."/>
            <person name="Nakajima N."/>
            <person name="Kawachi M."/>
        </authorList>
    </citation>
    <scope>NUCLEOTIDE SEQUENCE [LARGE SCALE GENOMIC DNA]</scope>
    <source>
        <strain evidence="4 5">NIES-35</strain>
    </source>
</reference>
<dbReference type="PANTHER" id="PTHR12770:SF29">
    <property type="entry name" value="PROTEIN ROOT UVB SENSITIVE 4"/>
    <property type="match status" value="1"/>
</dbReference>
<organism evidence="4 5">
    <name type="scientific">Raphidocelis subcapitata</name>
    <dbReference type="NCBI Taxonomy" id="307507"/>
    <lineage>
        <taxon>Eukaryota</taxon>
        <taxon>Viridiplantae</taxon>
        <taxon>Chlorophyta</taxon>
        <taxon>core chlorophytes</taxon>
        <taxon>Chlorophyceae</taxon>
        <taxon>CS clade</taxon>
        <taxon>Sphaeropleales</taxon>
        <taxon>Selenastraceae</taxon>
        <taxon>Raphidocelis</taxon>
    </lineage>
</organism>
<evidence type="ECO:0000256" key="1">
    <source>
        <dbReference type="ARBA" id="ARBA00007558"/>
    </source>
</evidence>
<dbReference type="FunCoup" id="A0A2V0P1Z9">
    <property type="interactions" value="14"/>
</dbReference>
<evidence type="ECO:0000259" key="3">
    <source>
        <dbReference type="Pfam" id="PF04884"/>
    </source>
</evidence>
<dbReference type="Pfam" id="PF04884">
    <property type="entry name" value="UVB_sens_prot"/>
    <property type="match status" value="1"/>
</dbReference>
<dbReference type="OrthoDB" id="364779at2759"/>
<comment type="similarity">
    <text evidence="1">Belongs to the RUS1 family.</text>
</comment>
<dbReference type="EMBL" id="BDRX01000022">
    <property type="protein sequence ID" value="GBF91115.1"/>
    <property type="molecule type" value="Genomic_DNA"/>
</dbReference>
<dbReference type="InParanoid" id="A0A2V0P1Z9"/>
<keyword evidence="5" id="KW-1185">Reference proteome</keyword>
<feature type="domain" description="Protein root UVB sensitive/RUS" evidence="3">
    <location>
        <begin position="122"/>
        <end position="359"/>
    </location>
</feature>
<evidence type="ECO:0000313" key="4">
    <source>
        <dbReference type="EMBL" id="GBF91115.1"/>
    </source>
</evidence>
<proteinExistence type="inferred from homology"/>
<comment type="caution">
    <text evidence="4">The sequence shown here is derived from an EMBL/GenBank/DDBJ whole genome shotgun (WGS) entry which is preliminary data.</text>
</comment>
<name>A0A2V0P1Z9_9CHLO</name>
<feature type="compositionally biased region" description="Basic and acidic residues" evidence="2">
    <location>
        <begin position="512"/>
        <end position="524"/>
    </location>
</feature>
<accession>A0A2V0P1Z9</accession>
<gene>
    <name evidence="4" type="ORF">Rsub_04784</name>
</gene>
<dbReference type="AlphaFoldDB" id="A0A2V0P1Z9"/>
<dbReference type="Proteomes" id="UP000247498">
    <property type="component" value="Unassembled WGS sequence"/>
</dbReference>
<feature type="region of interest" description="Disordered" evidence="2">
    <location>
        <begin position="479"/>
        <end position="528"/>
    </location>
</feature>
<dbReference type="PANTHER" id="PTHR12770">
    <property type="entry name" value="RUS1 FAMILY PROTEIN C16ORF58"/>
    <property type="match status" value="1"/>
</dbReference>
<protein>
    <recommendedName>
        <fullName evidence="3">Protein root UVB sensitive/RUS domain-containing protein</fullName>
    </recommendedName>
</protein>